<evidence type="ECO:0000256" key="2">
    <source>
        <dbReference type="ARBA" id="ARBA00008787"/>
    </source>
</evidence>
<dbReference type="InterPro" id="IPR003713">
    <property type="entry name" value="FliS"/>
</dbReference>
<comment type="subcellular location">
    <subcellularLocation>
        <location evidence="1">Cytoplasm</location>
        <location evidence="1">Cytosol</location>
    </subcellularLocation>
</comment>
<dbReference type="Pfam" id="PF02561">
    <property type="entry name" value="FliS"/>
    <property type="match status" value="1"/>
</dbReference>
<keyword evidence="3" id="KW-0963">Cytoplasm</keyword>
<organism evidence="6 7">
    <name type="scientific">Alkaliphilus pronyensis</name>
    <dbReference type="NCBI Taxonomy" id="1482732"/>
    <lineage>
        <taxon>Bacteria</taxon>
        <taxon>Bacillati</taxon>
        <taxon>Bacillota</taxon>
        <taxon>Clostridia</taxon>
        <taxon>Peptostreptococcales</taxon>
        <taxon>Natronincolaceae</taxon>
        <taxon>Alkaliphilus</taxon>
    </lineage>
</organism>
<dbReference type="GO" id="GO:0071973">
    <property type="term" value="P:bacterial-type flagellum-dependent cell motility"/>
    <property type="evidence" value="ECO:0007669"/>
    <property type="project" value="TreeGrafter"/>
</dbReference>
<dbReference type="Proteomes" id="UP000432715">
    <property type="component" value="Unassembled WGS sequence"/>
</dbReference>
<dbReference type="SUPFAM" id="SSF101116">
    <property type="entry name" value="Flagellar export chaperone FliS"/>
    <property type="match status" value="1"/>
</dbReference>
<sequence length="152" mass="17269">MLDNEYVTNRVSTANNVQLVELLYEGMMDYIKEGKIALESKDEKTYNLHMAKVRDILAELLATLQGDSEISNSLRRIYLFINDLITTAATQKDPQKLEGALKVITPLYDAWREISNNEEASEKQGPALVTGYTYGKDKLNDYVANENTWEKA</sequence>
<evidence type="ECO:0000313" key="7">
    <source>
        <dbReference type="Proteomes" id="UP000432715"/>
    </source>
</evidence>
<dbReference type="OrthoDB" id="1767099at2"/>
<dbReference type="GO" id="GO:0044780">
    <property type="term" value="P:bacterial-type flagellum assembly"/>
    <property type="evidence" value="ECO:0007669"/>
    <property type="project" value="InterPro"/>
</dbReference>
<comment type="caution">
    <text evidence="6">The sequence shown here is derived from an EMBL/GenBank/DDBJ whole genome shotgun (WGS) entry which is preliminary data.</text>
</comment>
<gene>
    <name evidence="6" type="primary">fliS</name>
    <name evidence="6" type="ORF">F8154_14650</name>
</gene>
<dbReference type="AlphaFoldDB" id="A0A6I0F720"/>
<accession>A0A6I0F720</accession>
<keyword evidence="4" id="KW-1005">Bacterial flagellum biogenesis</keyword>
<protein>
    <submittedName>
        <fullName evidence="6">Flagellar export chaperone FliS</fullName>
    </submittedName>
</protein>
<evidence type="ECO:0000313" key="6">
    <source>
        <dbReference type="EMBL" id="KAB3529578.1"/>
    </source>
</evidence>
<dbReference type="PANTHER" id="PTHR34773:SF1">
    <property type="entry name" value="FLAGELLAR SECRETION CHAPERONE FLIS"/>
    <property type="match status" value="1"/>
</dbReference>
<evidence type="ECO:0000256" key="5">
    <source>
        <dbReference type="ARBA" id="ARBA00023186"/>
    </source>
</evidence>
<comment type="similarity">
    <text evidence="2">Belongs to the FliS family.</text>
</comment>
<dbReference type="PANTHER" id="PTHR34773">
    <property type="entry name" value="FLAGELLAR SECRETION CHAPERONE FLIS"/>
    <property type="match status" value="1"/>
</dbReference>
<keyword evidence="6" id="KW-0282">Flagellum</keyword>
<keyword evidence="6" id="KW-0966">Cell projection</keyword>
<evidence type="ECO:0000256" key="1">
    <source>
        <dbReference type="ARBA" id="ARBA00004514"/>
    </source>
</evidence>
<dbReference type="EMBL" id="WBZC01000084">
    <property type="protein sequence ID" value="KAB3529578.1"/>
    <property type="molecule type" value="Genomic_DNA"/>
</dbReference>
<keyword evidence="6" id="KW-0969">Cilium</keyword>
<reference evidence="6 7" key="1">
    <citation type="submission" date="2019-10" db="EMBL/GenBank/DDBJ databases">
        <title>Alkaliphilus serpentinus sp. nov. and Alkaliphilus pronyensis sp. nov., two novel anaerobic alkaliphilic species isolated from the serpentinized-hosted hydrothermal field of the Prony Bay (New Caledonia).</title>
        <authorList>
            <person name="Postec A."/>
        </authorList>
    </citation>
    <scope>NUCLEOTIDE SEQUENCE [LARGE SCALE GENOMIC DNA]</scope>
    <source>
        <strain evidence="6 7">LacV</strain>
    </source>
</reference>
<dbReference type="GO" id="GO:0005829">
    <property type="term" value="C:cytosol"/>
    <property type="evidence" value="ECO:0007669"/>
    <property type="project" value="UniProtKB-SubCell"/>
</dbReference>
<dbReference type="CDD" id="cd16098">
    <property type="entry name" value="FliS"/>
    <property type="match status" value="1"/>
</dbReference>
<dbReference type="Gene3D" id="1.20.120.340">
    <property type="entry name" value="Flagellar protein FliS"/>
    <property type="match status" value="1"/>
</dbReference>
<keyword evidence="7" id="KW-1185">Reference proteome</keyword>
<keyword evidence="5" id="KW-0143">Chaperone</keyword>
<dbReference type="RefSeq" id="WP_151862355.1">
    <property type="nucleotide sequence ID" value="NZ_WBZC01000084.1"/>
</dbReference>
<evidence type="ECO:0000256" key="4">
    <source>
        <dbReference type="ARBA" id="ARBA00022795"/>
    </source>
</evidence>
<proteinExistence type="inferred from homology"/>
<evidence type="ECO:0000256" key="3">
    <source>
        <dbReference type="ARBA" id="ARBA00022490"/>
    </source>
</evidence>
<dbReference type="NCBIfam" id="TIGR00208">
    <property type="entry name" value="fliS"/>
    <property type="match status" value="1"/>
</dbReference>
<name>A0A6I0F720_9FIRM</name>
<dbReference type="InterPro" id="IPR036584">
    <property type="entry name" value="FliS_sf"/>
</dbReference>